<dbReference type="EMBL" id="JAQQBS010002522">
    <property type="protein sequence ID" value="KAK0156738.1"/>
    <property type="molecule type" value="Genomic_DNA"/>
</dbReference>
<dbReference type="Proteomes" id="UP001168990">
    <property type="component" value="Unassembled WGS sequence"/>
</dbReference>
<reference evidence="2" key="2">
    <citation type="submission" date="2023-03" db="EMBL/GenBank/DDBJ databases">
        <authorList>
            <person name="Inwood S.N."/>
            <person name="Skelly J.G."/>
            <person name="Guhlin J."/>
            <person name="Harrop T.W.R."/>
            <person name="Goldson S.G."/>
            <person name="Dearden P.K."/>
        </authorList>
    </citation>
    <scope>NUCLEOTIDE SEQUENCE</scope>
    <source>
        <strain evidence="2">Irish</strain>
        <tissue evidence="2">Whole body</tissue>
    </source>
</reference>
<sequence>YQPEEHVELIVLKKVADTTLASFLVPIWNIQDDSFLDQYRIEKMEPIFYHGISSFSALTYFPHTRTLHGVINSKFYIENLPLQNVEDPQIVNQYIHPIPDFKPFRTRRSNDYPETQDERNGRRNLDESSKQESPQKKSKIDHDPKKNLYPEIFLVVDVLSRIEQLKRTEIKINIAGIVIGKTMDVVDIVVDDANYYLILDDSHAYFMNGRGLERLGKYFYEIDLVTRDSYDFLIWMT</sequence>
<accession>A0AA39C2C2</accession>
<keyword evidence="3" id="KW-1185">Reference proteome</keyword>
<proteinExistence type="predicted"/>
<feature type="compositionally biased region" description="Basic and acidic residues" evidence="1">
    <location>
        <begin position="108"/>
        <end position="144"/>
    </location>
</feature>
<feature type="non-terminal residue" evidence="2">
    <location>
        <position position="1"/>
    </location>
</feature>
<comment type="caution">
    <text evidence="2">The sequence shown here is derived from an EMBL/GenBank/DDBJ whole genome shotgun (WGS) entry which is preliminary data.</text>
</comment>
<organism evidence="2 3">
    <name type="scientific">Microctonus aethiopoides</name>
    <dbReference type="NCBI Taxonomy" id="144406"/>
    <lineage>
        <taxon>Eukaryota</taxon>
        <taxon>Metazoa</taxon>
        <taxon>Ecdysozoa</taxon>
        <taxon>Arthropoda</taxon>
        <taxon>Hexapoda</taxon>
        <taxon>Insecta</taxon>
        <taxon>Pterygota</taxon>
        <taxon>Neoptera</taxon>
        <taxon>Endopterygota</taxon>
        <taxon>Hymenoptera</taxon>
        <taxon>Apocrita</taxon>
        <taxon>Ichneumonoidea</taxon>
        <taxon>Braconidae</taxon>
        <taxon>Euphorinae</taxon>
        <taxon>Microctonus</taxon>
    </lineage>
</organism>
<evidence type="ECO:0000313" key="2">
    <source>
        <dbReference type="EMBL" id="KAK0156738.1"/>
    </source>
</evidence>
<reference evidence="2" key="1">
    <citation type="journal article" date="2023" name="bioRxiv">
        <title>Scaffold-level genome assemblies of two parasitoid biocontrol wasps reveal the parthenogenesis mechanism and an associated novel virus.</title>
        <authorList>
            <person name="Inwood S."/>
            <person name="Skelly J."/>
            <person name="Guhlin J."/>
            <person name="Harrop T."/>
            <person name="Goldson S."/>
            <person name="Dearden P."/>
        </authorList>
    </citation>
    <scope>NUCLEOTIDE SEQUENCE</scope>
    <source>
        <strain evidence="2">Irish</strain>
        <tissue evidence="2">Whole body</tissue>
    </source>
</reference>
<evidence type="ECO:0000256" key="1">
    <source>
        <dbReference type="SAM" id="MobiDB-lite"/>
    </source>
</evidence>
<feature type="non-terminal residue" evidence="2">
    <location>
        <position position="237"/>
    </location>
</feature>
<dbReference type="AlphaFoldDB" id="A0AA39C2C2"/>
<evidence type="ECO:0000313" key="3">
    <source>
        <dbReference type="Proteomes" id="UP001168990"/>
    </source>
</evidence>
<gene>
    <name evidence="2" type="ORF">PV328_012380</name>
</gene>
<name>A0AA39C2C2_9HYME</name>
<protein>
    <submittedName>
        <fullName evidence="2">Uncharacterized protein</fullName>
    </submittedName>
</protein>
<feature type="region of interest" description="Disordered" evidence="1">
    <location>
        <begin position="102"/>
        <end position="144"/>
    </location>
</feature>